<evidence type="ECO:0000313" key="2">
    <source>
        <dbReference type="Proteomes" id="UP000276133"/>
    </source>
</evidence>
<accession>A0A3M7PU42</accession>
<dbReference type="OrthoDB" id="10056283at2759"/>
<name>A0A3M7PU42_BRAPC</name>
<reference evidence="1 2" key="1">
    <citation type="journal article" date="2018" name="Sci. Rep.">
        <title>Genomic signatures of local adaptation to the degree of environmental predictability in rotifers.</title>
        <authorList>
            <person name="Franch-Gras L."/>
            <person name="Hahn C."/>
            <person name="Garcia-Roger E.M."/>
            <person name="Carmona M.J."/>
            <person name="Serra M."/>
            <person name="Gomez A."/>
        </authorList>
    </citation>
    <scope>NUCLEOTIDE SEQUENCE [LARGE SCALE GENOMIC DNA]</scope>
    <source>
        <strain evidence="1">HYR1</strain>
    </source>
</reference>
<evidence type="ECO:0000313" key="1">
    <source>
        <dbReference type="EMBL" id="RNA02523.1"/>
    </source>
</evidence>
<organism evidence="1 2">
    <name type="scientific">Brachionus plicatilis</name>
    <name type="common">Marine rotifer</name>
    <name type="synonym">Brachionus muelleri</name>
    <dbReference type="NCBI Taxonomy" id="10195"/>
    <lineage>
        <taxon>Eukaryota</taxon>
        <taxon>Metazoa</taxon>
        <taxon>Spiralia</taxon>
        <taxon>Gnathifera</taxon>
        <taxon>Rotifera</taxon>
        <taxon>Eurotatoria</taxon>
        <taxon>Monogononta</taxon>
        <taxon>Pseudotrocha</taxon>
        <taxon>Ploima</taxon>
        <taxon>Brachionidae</taxon>
        <taxon>Brachionus</taxon>
    </lineage>
</organism>
<dbReference type="AlphaFoldDB" id="A0A3M7PU42"/>
<sequence>RQDHFYFIVNDSLEWIKPIEKPYILIFHDESTFRSNEQSHSRWMKRDQYPFISKGKGKSLMVSDFLVAHCSCPFFYLNEDEWEKAIEKYPSLLESHGIKYEERTFTGSVVPGQDGYFDNKSILNQFERLFQMLEFKKEFNFPIKNEFE</sequence>
<dbReference type="Proteomes" id="UP000276133">
    <property type="component" value="Unassembled WGS sequence"/>
</dbReference>
<protein>
    <submittedName>
        <fullName evidence="1">Uncharacterized protein</fullName>
    </submittedName>
</protein>
<feature type="non-terminal residue" evidence="1">
    <location>
        <position position="148"/>
    </location>
</feature>
<dbReference type="EMBL" id="REGN01008848">
    <property type="protein sequence ID" value="RNA02523.1"/>
    <property type="molecule type" value="Genomic_DNA"/>
</dbReference>
<comment type="caution">
    <text evidence="1">The sequence shown here is derived from an EMBL/GenBank/DDBJ whole genome shotgun (WGS) entry which is preliminary data.</text>
</comment>
<feature type="non-terminal residue" evidence="1">
    <location>
        <position position="1"/>
    </location>
</feature>
<proteinExistence type="predicted"/>
<keyword evidence="2" id="KW-1185">Reference proteome</keyword>
<gene>
    <name evidence="1" type="ORF">BpHYR1_001640</name>
</gene>